<organism evidence="2 3">
    <name type="scientific">Archangium gephyra</name>
    <dbReference type="NCBI Taxonomy" id="48"/>
    <lineage>
        <taxon>Bacteria</taxon>
        <taxon>Pseudomonadati</taxon>
        <taxon>Myxococcota</taxon>
        <taxon>Myxococcia</taxon>
        <taxon>Myxococcales</taxon>
        <taxon>Cystobacterineae</taxon>
        <taxon>Archangiaceae</taxon>
        <taxon>Archangium</taxon>
    </lineage>
</organism>
<dbReference type="PROSITE" id="PS51186">
    <property type="entry name" value="GNAT"/>
    <property type="match status" value="1"/>
</dbReference>
<dbReference type="KEGG" id="age:AA314_06015"/>
<dbReference type="CDD" id="cd04301">
    <property type="entry name" value="NAT_SF"/>
    <property type="match status" value="1"/>
</dbReference>
<gene>
    <name evidence="2" type="ORF">AA314_06015</name>
</gene>
<dbReference type="Proteomes" id="UP000035579">
    <property type="component" value="Chromosome"/>
</dbReference>
<dbReference type="InterPro" id="IPR000182">
    <property type="entry name" value="GNAT_dom"/>
</dbReference>
<feature type="domain" description="N-acetyltransferase" evidence="1">
    <location>
        <begin position="95"/>
        <end position="228"/>
    </location>
</feature>
<dbReference type="Gene3D" id="3.40.630.30">
    <property type="match status" value="1"/>
</dbReference>
<evidence type="ECO:0000313" key="3">
    <source>
        <dbReference type="Proteomes" id="UP000035579"/>
    </source>
</evidence>
<dbReference type="AlphaFoldDB" id="A0AAC8QBG9"/>
<evidence type="ECO:0000313" key="2">
    <source>
        <dbReference type="EMBL" id="AKJ04389.1"/>
    </source>
</evidence>
<dbReference type="InterPro" id="IPR016181">
    <property type="entry name" value="Acyl_CoA_acyltransferase"/>
</dbReference>
<accession>A0AAC8QBG9</accession>
<reference evidence="2 3" key="1">
    <citation type="submission" date="2015-05" db="EMBL/GenBank/DDBJ databases">
        <title>Genome assembly of Archangium gephyra DSM 2261.</title>
        <authorList>
            <person name="Sharma G."/>
            <person name="Subramanian S."/>
        </authorList>
    </citation>
    <scope>NUCLEOTIDE SEQUENCE [LARGE SCALE GENOMIC DNA]</scope>
    <source>
        <strain evidence="2 3">DSM 2261</strain>
    </source>
</reference>
<proteinExistence type="predicted"/>
<name>A0AAC8QBG9_9BACT</name>
<sequence length="228" mass="25520">MIERPGWLQLLTPSLRQGGLNEVAYSALDEKEADAVIDETLEQYRRLGLRFRWTVGPDSRPADLAERLERRGMRRNETLGMIRGTSVPASAEGDITVEQVDEHTVEEYSRTMGEGWGMDPEPITAFNRLVLSHPGRRHRLFLARYRGVPAGTAGLVTFERSVYLLGGVVLPAFRGRGLYRALVTERLGYAAGRGIPFATIHARASTSAPLLERFGFETLCRFPIFTND</sequence>
<dbReference type="SUPFAM" id="SSF55729">
    <property type="entry name" value="Acyl-CoA N-acyltransferases (Nat)"/>
    <property type="match status" value="1"/>
</dbReference>
<dbReference type="EMBL" id="CP011509">
    <property type="protein sequence ID" value="AKJ04389.1"/>
    <property type="molecule type" value="Genomic_DNA"/>
</dbReference>
<dbReference type="Pfam" id="PF00583">
    <property type="entry name" value="Acetyltransf_1"/>
    <property type="match status" value="1"/>
</dbReference>
<protein>
    <submittedName>
        <fullName evidence="2">Acetyltransferase, GNAT family</fullName>
    </submittedName>
</protein>
<dbReference type="GO" id="GO:0016747">
    <property type="term" value="F:acyltransferase activity, transferring groups other than amino-acyl groups"/>
    <property type="evidence" value="ECO:0007669"/>
    <property type="project" value="InterPro"/>
</dbReference>
<evidence type="ECO:0000259" key="1">
    <source>
        <dbReference type="PROSITE" id="PS51186"/>
    </source>
</evidence>